<evidence type="ECO:0000256" key="1">
    <source>
        <dbReference type="SAM" id="MobiDB-lite"/>
    </source>
</evidence>
<dbReference type="EC" id="3.6.3.14" evidence="2"/>
<feature type="compositionally biased region" description="Low complexity" evidence="1">
    <location>
        <begin position="213"/>
        <end position="222"/>
    </location>
</feature>
<proteinExistence type="predicted"/>
<reference evidence="2" key="1">
    <citation type="submission" date="2020-02" db="EMBL/GenBank/DDBJ databases">
        <authorList>
            <person name="Meier V. D."/>
        </authorList>
    </citation>
    <scope>NUCLEOTIDE SEQUENCE</scope>
    <source>
        <strain evidence="2">AVDCRST_MAG35</strain>
    </source>
</reference>
<dbReference type="AlphaFoldDB" id="A0A6J4Q6M8"/>
<feature type="compositionally biased region" description="Basic and acidic residues" evidence="1">
    <location>
        <begin position="20"/>
        <end position="30"/>
    </location>
</feature>
<feature type="non-terminal residue" evidence="2">
    <location>
        <position position="1"/>
    </location>
</feature>
<feature type="compositionally biased region" description="Basic residues" evidence="1">
    <location>
        <begin position="314"/>
        <end position="326"/>
    </location>
</feature>
<keyword evidence="2" id="KW-0378">Hydrolase</keyword>
<organism evidence="2">
    <name type="scientific">uncultured Quadrisphaera sp</name>
    <dbReference type="NCBI Taxonomy" id="904978"/>
    <lineage>
        <taxon>Bacteria</taxon>
        <taxon>Bacillati</taxon>
        <taxon>Actinomycetota</taxon>
        <taxon>Actinomycetes</taxon>
        <taxon>Kineosporiales</taxon>
        <taxon>Kineosporiaceae</taxon>
        <taxon>Quadrisphaera</taxon>
        <taxon>environmental samples</taxon>
    </lineage>
</organism>
<dbReference type="EMBL" id="CADCUY010000553">
    <property type="protein sequence ID" value="CAA9434354.1"/>
    <property type="molecule type" value="Genomic_DNA"/>
</dbReference>
<feature type="compositionally biased region" description="Low complexity" evidence="1">
    <location>
        <begin position="250"/>
        <end position="279"/>
    </location>
</feature>
<feature type="non-terminal residue" evidence="2">
    <location>
        <position position="326"/>
    </location>
</feature>
<feature type="compositionally biased region" description="Basic residues" evidence="1">
    <location>
        <begin position="191"/>
        <end position="209"/>
    </location>
</feature>
<protein>
    <submittedName>
        <fullName evidence="2">ATP synthase gamma chain</fullName>
        <ecNumber evidence="2">3.6.3.14</ecNumber>
    </submittedName>
</protein>
<feature type="compositionally biased region" description="Basic residues" evidence="1">
    <location>
        <begin position="160"/>
        <end position="176"/>
    </location>
</feature>
<feature type="compositionally biased region" description="Basic residues" evidence="1">
    <location>
        <begin position="101"/>
        <end position="121"/>
    </location>
</feature>
<accession>A0A6J4Q6M8</accession>
<feature type="compositionally biased region" description="Basic and acidic residues" evidence="1">
    <location>
        <begin position="64"/>
        <end position="74"/>
    </location>
</feature>
<feature type="region of interest" description="Disordered" evidence="1">
    <location>
        <begin position="1"/>
        <end position="326"/>
    </location>
</feature>
<feature type="compositionally biased region" description="Basic residues" evidence="1">
    <location>
        <begin position="75"/>
        <end position="92"/>
    </location>
</feature>
<evidence type="ECO:0000313" key="2">
    <source>
        <dbReference type="EMBL" id="CAA9434354.1"/>
    </source>
</evidence>
<name>A0A6J4Q6M8_9ACTN</name>
<dbReference type="GO" id="GO:0016787">
    <property type="term" value="F:hydrolase activity"/>
    <property type="evidence" value="ECO:0007669"/>
    <property type="project" value="UniProtKB-KW"/>
</dbReference>
<sequence length="326" mass="35440">GRAAAGLPRADQVDAVDAEDLPRHGADRHLPHQPRSAGRGGVQPVRPRPDPGGLGSGDVHRRRAPADHGADERAPRRRARGHQRPRHGRRVLGRGPEGGRAAHRPAARAGHRGGALRRRPQGRGVLPLPPPRDPARVDRRVGVPDLRDRLGHRPDPGRGLPRRARPRRLRRRRPARRAPGGAAGGGGRPLPRPRRRRDPRGLHALRQHGHPGADGAAAAAARGGRGRRGARGVRPAAAVRLRARRRPGARRAAAPLRQRAHLQRPAAGRGQRARGPPAGHEVGGRQRRRPDPPVHPLGQPGAPVGDHAGDQRDRLRRRRARRRQQL</sequence>
<gene>
    <name evidence="2" type="ORF">AVDCRST_MAG35-2815</name>
</gene>
<feature type="compositionally biased region" description="Basic and acidic residues" evidence="1">
    <location>
        <begin position="133"/>
        <end position="156"/>
    </location>
</feature>